<feature type="compositionally biased region" description="Basic and acidic residues" evidence="1">
    <location>
        <begin position="127"/>
        <end position="155"/>
    </location>
</feature>
<proteinExistence type="predicted"/>
<dbReference type="EMBL" id="AP004304">
    <property type="protein sequence ID" value="BAC22326.1"/>
    <property type="molecule type" value="Genomic_DNA"/>
</dbReference>
<dbReference type="Proteomes" id="UP000000763">
    <property type="component" value="Chromosome 7"/>
</dbReference>
<evidence type="ECO:0000313" key="3">
    <source>
        <dbReference type="Proteomes" id="UP000000763"/>
    </source>
</evidence>
<evidence type="ECO:0000256" key="1">
    <source>
        <dbReference type="SAM" id="MobiDB-lite"/>
    </source>
</evidence>
<evidence type="ECO:0000313" key="2">
    <source>
        <dbReference type="EMBL" id="BAC22326.1"/>
    </source>
</evidence>
<name>Q8H426_ORYSJ</name>
<sequence length="164" mass="17142">MAVRGWWRTVQSVCMTVQPTVGGGGRRGQAGGSGDAGKVERQAAEERDAEVVAHAGRRGGGGELREGAAATWNAGSGELLREGAVVARDAEAVASRLSSGRLSAATHLSASPPSAPTAPPTIGRTALRADHAVRRRHAERERKSEREKRGEEGKRSMTGGSHIF</sequence>
<feature type="compositionally biased region" description="Basic and acidic residues" evidence="1">
    <location>
        <begin position="37"/>
        <end position="49"/>
    </location>
</feature>
<feature type="region of interest" description="Disordered" evidence="1">
    <location>
        <begin position="95"/>
        <end position="164"/>
    </location>
</feature>
<organism evidence="2 3">
    <name type="scientific">Oryza sativa subsp. japonica</name>
    <name type="common">Rice</name>
    <dbReference type="NCBI Taxonomy" id="39947"/>
    <lineage>
        <taxon>Eukaryota</taxon>
        <taxon>Viridiplantae</taxon>
        <taxon>Streptophyta</taxon>
        <taxon>Embryophyta</taxon>
        <taxon>Tracheophyta</taxon>
        <taxon>Spermatophyta</taxon>
        <taxon>Magnoliopsida</taxon>
        <taxon>Liliopsida</taxon>
        <taxon>Poales</taxon>
        <taxon>Poaceae</taxon>
        <taxon>BOP clade</taxon>
        <taxon>Oryzoideae</taxon>
        <taxon>Oryzeae</taxon>
        <taxon>Oryzinae</taxon>
        <taxon>Oryza</taxon>
        <taxon>Oryza sativa</taxon>
    </lineage>
</organism>
<gene>
    <name evidence="2" type="primary">P0483E06.117</name>
</gene>
<feature type="region of interest" description="Disordered" evidence="1">
    <location>
        <begin position="18"/>
        <end position="49"/>
    </location>
</feature>
<feature type="compositionally biased region" description="Low complexity" evidence="1">
    <location>
        <begin position="95"/>
        <end position="112"/>
    </location>
</feature>
<feature type="compositionally biased region" description="Gly residues" evidence="1">
    <location>
        <begin position="21"/>
        <end position="35"/>
    </location>
</feature>
<accession>Q8H426</accession>
<reference evidence="3" key="2">
    <citation type="journal article" date="2008" name="Nucleic Acids Res.">
        <title>The rice annotation project database (RAP-DB): 2008 update.</title>
        <authorList>
            <consortium name="The rice annotation project (RAP)"/>
        </authorList>
    </citation>
    <scope>GENOME REANNOTATION</scope>
    <source>
        <strain evidence="3">cv. Nipponbare</strain>
    </source>
</reference>
<reference evidence="3" key="1">
    <citation type="journal article" date="2005" name="Nature">
        <title>The map-based sequence of the rice genome.</title>
        <authorList>
            <consortium name="International rice genome sequencing project (IRGSP)"/>
            <person name="Matsumoto T."/>
            <person name="Wu J."/>
            <person name="Kanamori H."/>
            <person name="Katayose Y."/>
            <person name="Fujisawa M."/>
            <person name="Namiki N."/>
            <person name="Mizuno H."/>
            <person name="Yamamoto K."/>
            <person name="Antonio B.A."/>
            <person name="Baba T."/>
            <person name="Sakata K."/>
            <person name="Nagamura Y."/>
            <person name="Aoki H."/>
            <person name="Arikawa K."/>
            <person name="Arita K."/>
            <person name="Bito T."/>
            <person name="Chiden Y."/>
            <person name="Fujitsuka N."/>
            <person name="Fukunaka R."/>
            <person name="Hamada M."/>
            <person name="Harada C."/>
            <person name="Hayashi A."/>
            <person name="Hijishita S."/>
            <person name="Honda M."/>
            <person name="Hosokawa S."/>
            <person name="Ichikawa Y."/>
            <person name="Idonuma A."/>
            <person name="Iijima M."/>
            <person name="Ikeda M."/>
            <person name="Ikeno M."/>
            <person name="Ito K."/>
            <person name="Ito S."/>
            <person name="Ito T."/>
            <person name="Ito Y."/>
            <person name="Ito Y."/>
            <person name="Iwabuchi A."/>
            <person name="Kamiya K."/>
            <person name="Karasawa W."/>
            <person name="Kurita K."/>
            <person name="Katagiri S."/>
            <person name="Kikuta A."/>
            <person name="Kobayashi H."/>
            <person name="Kobayashi N."/>
            <person name="Machita K."/>
            <person name="Maehara T."/>
            <person name="Masukawa M."/>
            <person name="Mizubayashi T."/>
            <person name="Mukai Y."/>
            <person name="Nagasaki H."/>
            <person name="Nagata Y."/>
            <person name="Naito S."/>
            <person name="Nakashima M."/>
            <person name="Nakama Y."/>
            <person name="Nakamichi Y."/>
            <person name="Nakamura M."/>
            <person name="Meguro A."/>
            <person name="Negishi M."/>
            <person name="Ohta I."/>
            <person name="Ohta T."/>
            <person name="Okamoto M."/>
            <person name="Ono N."/>
            <person name="Saji S."/>
            <person name="Sakaguchi M."/>
            <person name="Sakai K."/>
            <person name="Shibata M."/>
            <person name="Shimokawa T."/>
            <person name="Song J."/>
            <person name="Takazaki Y."/>
            <person name="Terasawa K."/>
            <person name="Tsugane M."/>
            <person name="Tsuji K."/>
            <person name="Ueda S."/>
            <person name="Waki K."/>
            <person name="Yamagata H."/>
            <person name="Yamamoto M."/>
            <person name="Yamamoto S."/>
            <person name="Yamane H."/>
            <person name="Yoshiki S."/>
            <person name="Yoshihara R."/>
            <person name="Yukawa K."/>
            <person name="Zhong H."/>
            <person name="Yano M."/>
            <person name="Yuan Q."/>
            <person name="Ouyang S."/>
            <person name="Liu J."/>
            <person name="Jones K.M."/>
            <person name="Gansberger K."/>
            <person name="Moffat K."/>
            <person name="Hill J."/>
            <person name="Bera J."/>
            <person name="Fadrosh D."/>
            <person name="Jin S."/>
            <person name="Johri S."/>
            <person name="Kim M."/>
            <person name="Overton L."/>
            <person name="Reardon M."/>
            <person name="Tsitrin T."/>
            <person name="Vuong H."/>
            <person name="Weaver B."/>
            <person name="Ciecko A."/>
            <person name="Tallon L."/>
            <person name="Jackson J."/>
            <person name="Pai G."/>
            <person name="Aken S.V."/>
            <person name="Utterback T."/>
            <person name="Reidmuller S."/>
            <person name="Feldblyum T."/>
            <person name="Hsiao J."/>
            <person name="Zismann V."/>
            <person name="Iobst S."/>
            <person name="de Vazeille A.R."/>
            <person name="Buell C.R."/>
            <person name="Ying K."/>
            <person name="Li Y."/>
            <person name="Lu T."/>
            <person name="Huang Y."/>
            <person name="Zhao Q."/>
            <person name="Feng Q."/>
            <person name="Zhang L."/>
            <person name="Zhu J."/>
            <person name="Weng Q."/>
            <person name="Mu J."/>
            <person name="Lu Y."/>
            <person name="Fan D."/>
            <person name="Liu Y."/>
            <person name="Guan J."/>
            <person name="Zhang Y."/>
            <person name="Yu S."/>
            <person name="Liu X."/>
            <person name="Zhang Y."/>
            <person name="Hong G."/>
            <person name="Han B."/>
            <person name="Choisne N."/>
            <person name="Demange N."/>
            <person name="Orjeda G."/>
            <person name="Samain S."/>
            <person name="Cattolico L."/>
            <person name="Pelletier E."/>
            <person name="Couloux A."/>
            <person name="Segurens B."/>
            <person name="Wincker P."/>
            <person name="D'Hont A."/>
            <person name="Scarpelli C."/>
            <person name="Weissenbach J."/>
            <person name="Salanoubat M."/>
            <person name="Quetier F."/>
            <person name="Yu Y."/>
            <person name="Kim H.R."/>
            <person name="Rambo T."/>
            <person name="Currie J."/>
            <person name="Collura K."/>
            <person name="Luo M."/>
            <person name="Yang T."/>
            <person name="Ammiraju J.S.S."/>
            <person name="Engler F."/>
            <person name="Soderlund C."/>
            <person name="Wing R.A."/>
            <person name="Palmer L.E."/>
            <person name="de la Bastide M."/>
            <person name="Spiegel L."/>
            <person name="Nascimento L."/>
            <person name="Zutavern T."/>
            <person name="O'Shaughnessy A."/>
            <person name="Dike S."/>
            <person name="Dedhia N."/>
            <person name="Preston R."/>
            <person name="Balija V."/>
            <person name="McCombie W.R."/>
            <person name="Chow T."/>
            <person name="Chen H."/>
            <person name="Chung M."/>
            <person name="Chen C."/>
            <person name="Shaw J."/>
            <person name="Wu H."/>
            <person name="Hsiao K."/>
            <person name="Chao Y."/>
            <person name="Chu M."/>
            <person name="Cheng C."/>
            <person name="Hour A."/>
            <person name="Lee P."/>
            <person name="Lin S."/>
            <person name="Lin Y."/>
            <person name="Liou J."/>
            <person name="Liu S."/>
            <person name="Hsing Y."/>
            <person name="Raghuvanshi S."/>
            <person name="Mohanty A."/>
            <person name="Bharti A.K."/>
            <person name="Gaur A."/>
            <person name="Gupta V."/>
            <person name="Kumar D."/>
            <person name="Ravi V."/>
            <person name="Vij S."/>
            <person name="Kapur A."/>
            <person name="Khurana P."/>
            <person name="Khurana P."/>
            <person name="Khurana J.P."/>
            <person name="Tyagi A.K."/>
            <person name="Gaikwad K."/>
            <person name="Singh A."/>
            <person name="Dalal V."/>
            <person name="Srivastava S."/>
            <person name="Dixit A."/>
            <person name="Pal A.K."/>
            <person name="Ghazi I.A."/>
            <person name="Yadav M."/>
            <person name="Pandit A."/>
            <person name="Bhargava A."/>
            <person name="Sureshbabu K."/>
            <person name="Batra K."/>
            <person name="Sharma T.R."/>
            <person name="Mohapatra T."/>
            <person name="Singh N.K."/>
            <person name="Messing J."/>
            <person name="Nelson A.B."/>
            <person name="Fuks G."/>
            <person name="Kavchok S."/>
            <person name="Keizer G."/>
            <person name="Linton E."/>
            <person name="Llaca V."/>
            <person name="Song R."/>
            <person name="Tanyolac B."/>
            <person name="Young S."/>
            <person name="Ho-Il K."/>
            <person name="Hahn J.H."/>
            <person name="Sangsakoo G."/>
            <person name="Vanavichit A."/>
            <person name="de Mattos Luiz.A.T."/>
            <person name="Zimmer P.D."/>
            <person name="Malone G."/>
            <person name="Dellagostin O."/>
            <person name="de Oliveira A.C."/>
            <person name="Bevan M."/>
            <person name="Bancroft I."/>
            <person name="Minx P."/>
            <person name="Cordum H."/>
            <person name="Wilson R."/>
            <person name="Cheng Z."/>
            <person name="Jin W."/>
            <person name="Jiang J."/>
            <person name="Leong S.A."/>
            <person name="Iwama H."/>
            <person name="Gojobori T."/>
            <person name="Itoh T."/>
            <person name="Niimura Y."/>
            <person name="Fujii Y."/>
            <person name="Habara T."/>
            <person name="Sakai H."/>
            <person name="Sato Y."/>
            <person name="Wilson G."/>
            <person name="Kumar K."/>
            <person name="McCouch S."/>
            <person name="Juretic N."/>
            <person name="Hoen D."/>
            <person name="Wright S."/>
            <person name="Bruskiewich R."/>
            <person name="Bureau T."/>
            <person name="Miyao A."/>
            <person name="Hirochika H."/>
            <person name="Nishikawa T."/>
            <person name="Kadowaki K."/>
            <person name="Sugiura M."/>
            <person name="Burr B."/>
            <person name="Sasaki T."/>
        </authorList>
    </citation>
    <scope>NUCLEOTIDE SEQUENCE [LARGE SCALE GENOMIC DNA]</scope>
    <source>
        <strain evidence="3">cv. Nipponbare</strain>
    </source>
</reference>
<protein>
    <submittedName>
        <fullName evidence="2">Uncharacterized protein</fullName>
    </submittedName>
</protein>
<dbReference type="AlphaFoldDB" id="Q8H426"/>